<dbReference type="Pfam" id="PF11799">
    <property type="entry name" value="IMS_C"/>
    <property type="match status" value="1"/>
</dbReference>
<evidence type="ECO:0000313" key="4">
    <source>
        <dbReference type="Proteomes" id="UP000000503"/>
    </source>
</evidence>
<dbReference type="PROSITE" id="PS50173">
    <property type="entry name" value="UMUC"/>
    <property type="match status" value="1"/>
</dbReference>
<dbReference type="eggNOG" id="COG0389">
    <property type="taxonomic scope" value="Bacteria"/>
</dbReference>
<dbReference type="Proteomes" id="UP000000503">
    <property type="component" value="Chromosome"/>
</dbReference>
<sequence>MRYGIKRQESAIVHINVTGFASSVAIARDRSLREQVFVVAEPRAGRAVLLDVSPRALEEGLVPGMALSEAVQRLRNLQILAPDSRAMKRASETLVAAVKPFAPLVEQVPGGHLYLDLSGTARLFGPPADTAIRIRRNIIETLNLDPALAVAPNKLTAKVATRTLRPAGFAAIRADEAAAFLSCQDIGLLPGIGPALLKLLHTAEIYTIGDLAELSDHEARILLGKYSTKLLQYARGLDTEPVFDSAHSRPIIERELQFQGAISEREVLRGGLMALVEEAGMALRQQRLAAQSLDLILRYADGVERCAKKRFCMPLSMDQALFYEAEACLNTVLDRRVRIGMIGIKLKDLERDYGEQDLFIPETDRFSQGLQTALDQNRQRFGMSSIVRGTALLAQSYAGSVTCNHNITAQAALI</sequence>
<evidence type="ECO:0000313" key="3">
    <source>
        <dbReference type="EMBL" id="AEJ19557.1"/>
    </source>
</evidence>
<dbReference type="Gene3D" id="3.30.70.270">
    <property type="match status" value="1"/>
</dbReference>
<dbReference type="EMBL" id="CP002868">
    <property type="protein sequence ID" value="AEJ19557.1"/>
    <property type="molecule type" value="Genomic_DNA"/>
</dbReference>
<dbReference type="GO" id="GO:0009432">
    <property type="term" value="P:SOS response"/>
    <property type="evidence" value="ECO:0007669"/>
    <property type="project" value="TreeGrafter"/>
</dbReference>
<dbReference type="Gene3D" id="3.30.1490.100">
    <property type="entry name" value="DNA polymerase, Y-family, little finger domain"/>
    <property type="match status" value="1"/>
</dbReference>
<keyword evidence="3" id="KW-0548">Nucleotidyltransferase</keyword>
<dbReference type="EC" id="2.7.7.7" evidence="3"/>
<dbReference type="GO" id="GO:0003684">
    <property type="term" value="F:damaged DNA binding"/>
    <property type="evidence" value="ECO:0007669"/>
    <property type="project" value="InterPro"/>
</dbReference>
<accession>F8F3I1</accession>
<dbReference type="InterPro" id="IPR043502">
    <property type="entry name" value="DNA/RNA_pol_sf"/>
</dbReference>
<dbReference type="SUPFAM" id="SSF56672">
    <property type="entry name" value="DNA/RNA polymerases"/>
    <property type="match status" value="1"/>
</dbReference>
<dbReference type="InterPro" id="IPR036775">
    <property type="entry name" value="DNA_pol_Y-fam_lit_finger_sf"/>
</dbReference>
<dbReference type="InterPro" id="IPR043128">
    <property type="entry name" value="Rev_trsase/Diguanyl_cyclase"/>
</dbReference>
<dbReference type="InterPro" id="IPR050116">
    <property type="entry name" value="DNA_polymerase-Y"/>
</dbReference>
<dbReference type="Pfam" id="PF00817">
    <property type="entry name" value="IMS"/>
    <property type="match status" value="1"/>
</dbReference>
<organism evidence="3 4">
    <name type="scientific">Gracilinema caldarium (strain ATCC 51460 / DSM 7334 / H1)</name>
    <name type="common">Treponema caldarium</name>
    <dbReference type="NCBI Taxonomy" id="744872"/>
    <lineage>
        <taxon>Bacteria</taxon>
        <taxon>Pseudomonadati</taxon>
        <taxon>Spirochaetota</taxon>
        <taxon>Spirochaetia</taxon>
        <taxon>Spirochaetales</taxon>
        <taxon>Breznakiellaceae</taxon>
        <taxon>Gracilinema</taxon>
    </lineage>
</organism>
<dbReference type="KEGG" id="scd:Spica_1411"/>
<reference evidence="4" key="1">
    <citation type="journal article" date="2013" name="Stand. Genomic Sci.">
        <title>Genome sequence of the thermophilic fresh-water bacterium Spirochaeta caldaria type strain (H1(T)), reclassification of Spirochaeta caldaria, Spirochaeta stenostrepta, and Spirochaeta zuelzerae in the genus Treponema as Treponema caldaria comb. nov., Treponema stenostrepta comb. nov., and Treponema zuelzerae comb. nov., and emendation of the genus Treponema.</title>
        <authorList>
            <person name="Abt B."/>
            <person name="Goker M."/>
            <person name="Scheuner C."/>
            <person name="Han C."/>
            <person name="Lu M."/>
            <person name="Misra M."/>
            <person name="Lapidus A."/>
            <person name="Nolan M."/>
            <person name="Lucas S."/>
            <person name="Hammon N."/>
            <person name="Deshpande S."/>
            <person name="Cheng J.F."/>
            <person name="Tapia R."/>
            <person name="Goodwin L.A."/>
            <person name="Pitluck S."/>
            <person name="Liolios K."/>
            <person name="Pagani I."/>
            <person name="Ivanova N."/>
            <person name="Mavromatis K."/>
            <person name="Mikhailova N."/>
            <person name="Huntemann M."/>
            <person name="Pati A."/>
            <person name="Chen A."/>
            <person name="Palaniappan K."/>
            <person name="Land M."/>
            <person name="Hauser L."/>
            <person name="Jeffries C.D."/>
            <person name="Rohde M."/>
            <person name="Spring S."/>
            <person name="Gronow S."/>
            <person name="Detter J.C."/>
            <person name="Bristow J."/>
            <person name="Eisen J.A."/>
            <person name="Markowitz V."/>
            <person name="Hugenholtz P."/>
            <person name="Kyrpides N.C."/>
            <person name="Woyke T."/>
            <person name="Klenk H.P."/>
        </authorList>
    </citation>
    <scope>NUCLEOTIDE SEQUENCE</scope>
    <source>
        <strain evidence="4">ATCC 51460 / DSM 7334 / H1</strain>
    </source>
</reference>
<evidence type="ECO:0000259" key="2">
    <source>
        <dbReference type="PROSITE" id="PS50173"/>
    </source>
</evidence>
<dbReference type="GO" id="GO:0006281">
    <property type="term" value="P:DNA repair"/>
    <property type="evidence" value="ECO:0007669"/>
    <property type="project" value="InterPro"/>
</dbReference>
<feature type="domain" description="UmuC" evidence="2">
    <location>
        <begin position="12"/>
        <end position="193"/>
    </location>
</feature>
<protein>
    <submittedName>
        <fullName evidence="3">DNA-directed DNA polymerase</fullName>
        <ecNumber evidence="3">2.7.7.7</ecNumber>
    </submittedName>
</protein>
<dbReference type="InterPro" id="IPR001126">
    <property type="entry name" value="UmuC"/>
</dbReference>
<dbReference type="STRING" id="744872.Spica_1411"/>
<keyword evidence="4" id="KW-1185">Reference proteome</keyword>
<dbReference type="Gene3D" id="3.40.1170.60">
    <property type="match status" value="1"/>
</dbReference>
<keyword evidence="3" id="KW-0239">DNA-directed DNA polymerase</keyword>
<gene>
    <name evidence="3" type="ordered locus">Spica_1411</name>
</gene>
<dbReference type="HOGENOM" id="CLU_012348_1_3_12"/>
<dbReference type="GO" id="GO:0003887">
    <property type="term" value="F:DNA-directed DNA polymerase activity"/>
    <property type="evidence" value="ECO:0007669"/>
    <property type="project" value="UniProtKB-KW"/>
</dbReference>
<dbReference type="InterPro" id="IPR017961">
    <property type="entry name" value="DNA_pol_Y-fam_little_finger"/>
</dbReference>
<dbReference type="RefSeq" id="WP_013968867.1">
    <property type="nucleotide sequence ID" value="NC_015732.1"/>
</dbReference>
<dbReference type="PANTHER" id="PTHR11076">
    <property type="entry name" value="DNA REPAIR POLYMERASE UMUC / TRANSFERASE FAMILY MEMBER"/>
    <property type="match status" value="1"/>
</dbReference>
<dbReference type="PANTHER" id="PTHR11076:SF33">
    <property type="entry name" value="DNA POLYMERASE KAPPA"/>
    <property type="match status" value="1"/>
</dbReference>
<keyword evidence="3" id="KW-0808">Transferase</keyword>
<dbReference type="Gene3D" id="1.10.150.20">
    <property type="entry name" value="5' to 3' exonuclease, C-terminal subdomain"/>
    <property type="match status" value="1"/>
</dbReference>
<dbReference type="GO" id="GO:0005829">
    <property type="term" value="C:cytosol"/>
    <property type="evidence" value="ECO:0007669"/>
    <property type="project" value="TreeGrafter"/>
</dbReference>
<proteinExistence type="inferred from homology"/>
<name>F8F3I1_GRAC1</name>
<dbReference type="OrthoDB" id="9808813at2"/>
<dbReference type="AlphaFoldDB" id="F8F3I1"/>
<dbReference type="GO" id="GO:0042276">
    <property type="term" value="P:error-prone translesion synthesis"/>
    <property type="evidence" value="ECO:0007669"/>
    <property type="project" value="TreeGrafter"/>
</dbReference>
<evidence type="ECO:0000256" key="1">
    <source>
        <dbReference type="ARBA" id="ARBA00010945"/>
    </source>
</evidence>
<comment type="similarity">
    <text evidence="1">Belongs to the DNA polymerase type-Y family.</text>
</comment>